<dbReference type="Pfam" id="PF00347">
    <property type="entry name" value="Ribosomal_L6"/>
    <property type="match status" value="2"/>
</dbReference>
<dbReference type="AlphaFoldDB" id="A0A2Z3L8L6"/>
<reference evidence="8 9" key="1">
    <citation type="submission" date="2018-05" db="EMBL/GenBank/DDBJ databases">
        <title>Candidatus Cardinium hertigii Genome Assembly.</title>
        <authorList>
            <person name="Showmaker K.C."/>
            <person name="Walden K.O."/>
            <person name="Fields C.J."/>
            <person name="Lambert K.N."/>
            <person name="Hudson M.E."/>
        </authorList>
    </citation>
    <scope>NUCLEOTIDE SEQUENCE [LARGE SCALE GENOMIC DNA]</scope>
    <source>
        <strain evidence="9">cHgTN10</strain>
    </source>
</reference>
<dbReference type="PANTHER" id="PTHR11655">
    <property type="entry name" value="60S/50S RIBOSOMAL PROTEIN L6/L9"/>
    <property type="match status" value="1"/>
</dbReference>
<comment type="similarity">
    <text evidence="5">Belongs to the universal ribosomal protein uL6 family.</text>
</comment>
<keyword evidence="6" id="KW-0694">RNA-binding</keyword>
<sequence>MARIGKKPIPLPQDVEVVPKEGGMVQVSGKKGVLQQWIDPTIGVQVEAGMVRVFPVGEGGTKHCNALHGLYRALLHNMVIGVSMGFKHTLELVGVGYRANLQGNLLELSLGYSHDIVFELPEEIAATTEVAKGKNPLIHLESIDKQLLGQVSAKIRSLRKVEPYKGKGIRFLGERVRRKAGKSTKK</sequence>
<evidence type="ECO:0000256" key="4">
    <source>
        <dbReference type="NCBIfam" id="TIGR03654"/>
    </source>
</evidence>
<dbReference type="SUPFAM" id="SSF56053">
    <property type="entry name" value="Ribosomal protein L6"/>
    <property type="match status" value="2"/>
</dbReference>
<dbReference type="PANTHER" id="PTHR11655:SF14">
    <property type="entry name" value="LARGE RIBOSOMAL SUBUNIT PROTEIN UL6M"/>
    <property type="match status" value="1"/>
</dbReference>
<dbReference type="KEGG" id="cher:DK880_00421"/>
<evidence type="ECO:0000256" key="5">
    <source>
        <dbReference type="RuleBase" id="RU003869"/>
    </source>
</evidence>
<evidence type="ECO:0000256" key="6">
    <source>
        <dbReference type="RuleBase" id="RU003870"/>
    </source>
</evidence>
<dbReference type="InterPro" id="IPR000702">
    <property type="entry name" value="Ribosomal_uL6-like"/>
</dbReference>
<keyword evidence="2 5" id="KW-0687">Ribonucleoprotein</keyword>
<dbReference type="InterPro" id="IPR036789">
    <property type="entry name" value="Ribosomal_uL6-like_a/b-dom_sf"/>
</dbReference>
<keyword evidence="9" id="KW-1185">Reference proteome</keyword>
<evidence type="ECO:0000313" key="9">
    <source>
        <dbReference type="Proteomes" id="UP000245872"/>
    </source>
</evidence>
<feature type="domain" description="Large ribosomal subunit protein uL6 alpha-beta" evidence="7">
    <location>
        <begin position="12"/>
        <end position="84"/>
    </location>
</feature>
<dbReference type="Gene3D" id="3.90.930.12">
    <property type="entry name" value="Ribosomal protein L6, alpha-beta domain"/>
    <property type="match status" value="2"/>
</dbReference>
<dbReference type="RefSeq" id="WP_109997175.1">
    <property type="nucleotide sequence ID" value="NZ_CP029619.1"/>
</dbReference>
<evidence type="ECO:0000256" key="1">
    <source>
        <dbReference type="ARBA" id="ARBA00022980"/>
    </source>
</evidence>
<dbReference type="EMBL" id="CP029619">
    <property type="protein sequence ID" value="AWN81749.1"/>
    <property type="molecule type" value="Genomic_DNA"/>
</dbReference>
<keyword evidence="1 5" id="KW-0689">Ribosomal protein</keyword>
<dbReference type="GO" id="GO:0002181">
    <property type="term" value="P:cytoplasmic translation"/>
    <property type="evidence" value="ECO:0007669"/>
    <property type="project" value="TreeGrafter"/>
</dbReference>
<dbReference type="Proteomes" id="UP000245872">
    <property type="component" value="Chromosome"/>
</dbReference>
<dbReference type="GO" id="GO:0003735">
    <property type="term" value="F:structural constituent of ribosome"/>
    <property type="evidence" value="ECO:0007669"/>
    <property type="project" value="UniProtKB-UniRule"/>
</dbReference>
<accession>A0A2Z3L8L6</accession>
<evidence type="ECO:0000256" key="2">
    <source>
        <dbReference type="ARBA" id="ARBA00023274"/>
    </source>
</evidence>
<keyword evidence="6" id="KW-0699">rRNA-binding</keyword>
<dbReference type="InterPro" id="IPR019906">
    <property type="entry name" value="Ribosomal_uL6_bac-type"/>
</dbReference>
<protein>
    <recommendedName>
        <fullName evidence="3 4">50S ribosomal protein L6</fullName>
    </recommendedName>
</protein>
<dbReference type="InterPro" id="IPR020040">
    <property type="entry name" value="Ribosomal_uL6_a/b-dom"/>
</dbReference>
<dbReference type="NCBIfam" id="TIGR03654">
    <property type="entry name" value="L6_bact"/>
    <property type="match status" value="1"/>
</dbReference>
<feature type="domain" description="Large ribosomal subunit protein uL6 alpha-beta" evidence="7">
    <location>
        <begin position="93"/>
        <end position="170"/>
    </location>
</feature>
<proteinExistence type="inferred from homology"/>
<dbReference type="PRINTS" id="PR00059">
    <property type="entry name" value="RIBOSOMALL6"/>
</dbReference>
<dbReference type="GO" id="GO:0019843">
    <property type="term" value="F:rRNA binding"/>
    <property type="evidence" value="ECO:0007669"/>
    <property type="project" value="UniProtKB-UniRule"/>
</dbReference>
<evidence type="ECO:0000259" key="7">
    <source>
        <dbReference type="Pfam" id="PF00347"/>
    </source>
</evidence>
<gene>
    <name evidence="8" type="primary">rplF</name>
    <name evidence="8" type="ORF">DK880_00421</name>
</gene>
<dbReference type="PIRSF" id="PIRSF002162">
    <property type="entry name" value="Ribosomal_L6"/>
    <property type="match status" value="1"/>
</dbReference>
<dbReference type="OrthoDB" id="9805007at2"/>
<evidence type="ECO:0000313" key="8">
    <source>
        <dbReference type="EMBL" id="AWN81749.1"/>
    </source>
</evidence>
<dbReference type="GO" id="GO:0022625">
    <property type="term" value="C:cytosolic large ribosomal subunit"/>
    <property type="evidence" value="ECO:0007669"/>
    <property type="project" value="UniProtKB-UniRule"/>
</dbReference>
<evidence type="ECO:0000256" key="3">
    <source>
        <dbReference type="ARBA" id="ARBA00035454"/>
    </source>
</evidence>
<organism evidence="8 9">
    <name type="scientific">Candidatus Cardinium hertigii</name>
    <dbReference type="NCBI Taxonomy" id="247481"/>
    <lineage>
        <taxon>Bacteria</taxon>
        <taxon>Pseudomonadati</taxon>
        <taxon>Bacteroidota</taxon>
        <taxon>Cytophagia</taxon>
        <taxon>Cytophagales</taxon>
        <taxon>Amoebophilaceae</taxon>
        <taxon>Candidatus Cardinium</taxon>
    </lineage>
</organism>
<comment type="function">
    <text evidence="6">This protein binds to the 23S rRNA, and is important in its secondary structure. It is located near the subunit interface in the base of the L7/L12 stalk, and near the tRNA binding site of the peptidyltransferase center.</text>
</comment>
<name>A0A2Z3L8L6_9BACT</name>